<dbReference type="CDD" id="cd00093">
    <property type="entry name" value="HTH_XRE"/>
    <property type="match status" value="1"/>
</dbReference>
<dbReference type="PROSITE" id="PS50943">
    <property type="entry name" value="HTH_CROC1"/>
    <property type="match status" value="1"/>
</dbReference>
<evidence type="ECO:0000313" key="2">
    <source>
        <dbReference type="EMBL" id="HAT4309304.1"/>
    </source>
</evidence>
<organism evidence="2">
    <name type="scientific">Clostridium perfringens</name>
    <dbReference type="NCBI Taxonomy" id="1502"/>
    <lineage>
        <taxon>Bacteria</taxon>
        <taxon>Bacillati</taxon>
        <taxon>Bacillota</taxon>
        <taxon>Clostridia</taxon>
        <taxon>Eubacteriales</taxon>
        <taxon>Clostridiaceae</taxon>
        <taxon>Clostridium</taxon>
    </lineage>
</organism>
<dbReference type="SUPFAM" id="SSF47413">
    <property type="entry name" value="lambda repressor-like DNA-binding domains"/>
    <property type="match status" value="1"/>
</dbReference>
<reference evidence="2" key="1">
    <citation type="journal article" date="2018" name="Genome Biol.">
        <title>SKESA: strategic k-mer extension for scrupulous assemblies.</title>
        <authorList>
            <person name="Souvorov A."/>
            <person name="Agarwala R."/>
            <person name="Lipman D.J."/>
        </authorList>
    </citation>
    <scope>NUCLEOTIDE SEQUENCE</scope>
    <source>
        <strain evidence="2">C8</strain>
    </source>
</reference>
<evidence type="ECO:0000259" key="1">
    <source>
        <dbReference type="PROSITE" id="PS50943"/>
    </source>
</evidence>
<sequence>MNEKTTLNNILSDKKLFLLDTLPNKTIGDKIKRLRISSGLNYNAFARKAKVGTMTIYRWETGERIPNEKYLKQLIKNLNLNENYFK</sequence>
<reference evidence="2" key="2">
    <citation type="submission" date="2020-07" db="EMBL/GenBank/DDBJ databases">
        <authorList>
            <consortium name="NCBI Pathogen Detection Project"/>
        </authorList>
    </citation>
    <scope>NUCLEOTIDE SEQUENCE</scope>
    <source>
        <strain evidence="2">C8</strain>
    </source>
</reference>
<dbReference type="Pfam" id="PF01381">
    <property type="entry name" value="HTH_3"/>
    <property type="match status" value="1"/>
</dbReference>
<dbReference type="GO" id="GO:0003677">
    <property type="term" value="F:DNA binding"/>
    <property type="evidence" value="ECO:0007669"/>
    <property type="project" value="InterPro"/>
</dbReference>
<dbReference type="Gene3D" id="1.10.260.40">
    <property type="entry name" value="lambda repressor-like DNA-binding domains"/>
    <property type="match status" value="1"/>
</dbReference>
<dbReference type="InterPro" id="IPR001387">
    <property type="entry name" value="Cro/C1-type_HTH"/>
</dbReference>
<dbReference type="SMART" id="SM00530">
    <property type="entry name" value="HTH_XRE"/>
    <property type="match status" value="1"/>
</dbReference>
<dbReference type="Proteomes" id="UP000859547">
    <property type="component" value="Unassembled WGS sequence"/>
</dbReference>
<accession>A0A8H9UY44</accession>
<name>A0A8H9UY44_CLOPF</name>
<comment type="caution">
    <text evidence="2">The sequence shown here is derived from an EMBL/GenBank/DDBJ whole genome shotgun (WGS) entry which is preliminary data.</text>
</comment>
<dbReference type="AlphaFoldDB" id="A0A8H9UY44"/>
<proteinExistence type="predicted"/>
<dbReference type="InterPro" id="IPR010982">
    <property type="entry name" value="Lambda_DNA-bd_dom_sf"/>
</dbReference>
<feature type="domain" description="HTH cro/C1-type" evidence="1">
    <location>
        <begin position="31"/>
        <end position="85"/>
    </location>
</feature>
<dbReference type="EMBL" id="DACTCB010000029">
    <property type="protein sequence ID" value="HAT4309304.1"/>
    <property type="molecule type" value="Genomic_DNA"/>
</dbReference>
<gene>
    <name evidence="2" type="ORF">I9080_003157</name>
</gene>
<protein>
    <submittedName>
        <fullName evidence="2">Helix-turn-helix transcriptional regulator</fullName>
    </submittedName>
</protein>